<evidence type="ECO:0000256" key="4">
    <source>
        <dbReference type="RuleBase" id="RU365086"/>
    </source>
</evidence>
<dbReference type="PANTHER" id="PTHR13355:SF11">
    <property type="entry name" value="GLUCOSAMINE 6-PHOSPHATE N-ACETYLTRANSFERASE"/>
    <property type="match status" value="1"/>
</dbReference>
<dbReference type="InterPro" id="IPR000182">
    <property type="entry name" value="GNAT_dom"/>
</dbReference>
<comment type="catalytic activity">
    <reaction evidence="3 4">
        <text>D-glucosamine 6-phosphate + acetyl-CoA = N-acetyl-D-glucosamine 6-phosphate + CoA + H(+)</text>
        <dbReference type="Rhea" id="RHEA:10292"/>
        <dbReference type="ChEBI" id="CHEBI:15378"/>
        <dbReference type="ChEBI" id="CHEBI:57287"/>
        <dbReference type="ChEBI" id="CHEBI:57288"/>
        <dbReference type="ChEBI" id="CHEBI:57513"/>
        <dbReference type="ChEBI" id="CHEBI:58725"/>
        <dbReference type="EC" id="2.3.1.4"/>
    </reaction>
</comment>
<keyword evidence="7" id="KW-1185">Reference proteome</keyword>
<dbReference type="GO" id="GO:0004343">
    <property type="term" value="F:glucosamine 6-phosphate N-acetyltransferase activity"/>
    <property type="evidence" value="ECO:0007669"/>
    <property type="project" value="UniProtKB-UniRule"/>
</dbReference>
<dbReference type="InterPro" id="IPR036691">
    <property type="entry name" value="Endo/exonu/phosph_ase_sf"/>
</dbReference>
<reference evidence="6" key="2">
    <citation type="submission" date="2021-09" db="EMBL/GenBank/DDBJ databases">
        <authorList>
            <person name="Jia N."/>
            <person name="Wang J."/>
            <person name="Shi W."/>
            <person name="Du L."/>
            <person name="Sun Y."/>
            <person name="Zhan W."/>
            <person name="Jiang J."/>
            <person name="Wang Q."/>
            <person name="Zhang B."/>
            <person name="Ji P."/>
            <person name="Sakyi L.B."/>
            <person name="Cui X."/>
            <person name="Yuan T."/>
            <person name="Jiang B."/>
            <person name="Yang W."/>
            <person name="Lam T.T.-Y."/>
            <person name="Chang Q."/>
            <person name="Ding S."/>
            <person name="Wang X."/>
            <person name="Zhu J."/>
            <person name="Ruan X."/>
            <person name="Zhao L."/>
            <person name="Wei J."/>
            <person name="Que T."/>
            <person name="Du C."/>
            <person name="Cheng J."/>
            <person name="Dai P."/>
            <person name="Han X."/>
            <person name="Huang E."/>
            <person name="Gao Y."/>
            <person name="Liu J."/>
            <person name="Shao H."/>
            <person name="Ye R."/>
            <person name="Li L."/>
            <person name="Wei W."/>
            <person name="Wang X."/>
            <person name="Wang C."/>
            <person name="Huo Q."/>
            <person name="Li W."/>
            <person name="Guo W."/>
            <person name="Chen H."/>
            <person name="Chen S."/>
            <person name="Zhou L."/>
            <person name="Zhou L."/>
            <person name="Ni X."/>
            <person name="Tian J."/>
            <person name="Zhou Y."/>
            <person name="Sheng Y."/>
            <person name="Liu T."/>
            <person name="Pan Y."/>
            <person name="Xia L."/>
            <person name="Li J."/>
            <person name="Zhao F."/>
            <person name="Cao W."/>
        </authorList>
    </citation>
    <scope>NUCLEOTIDE SEQUENCE</scope>
    <source>
        <strain evidence="6">Rsan-2018</strain>
        <tissue evidence="6">Larvae</tissue>
    </source>
</reference>
<dbReference type="EC" id="2.3.1.4" evidence="4"/>
<dbReference type="GO" id="GO:0006048">
    <property type="term" value="P:UDP-N-acetylglucosamine biosynthetic process"/>
    <property type="evidence" value="ECO:0007669"/>
    <property type="project" value="UniProtKB-UniRule"/>
</dbReference>
<dbReference type="SUPFAM" id="SSF55729">
    <property type="entry name" value="Acyl-CoA N-acyltransferases (Nat)"/>
    <property type="match status" value="1"/>
</dbReference>
<dbReference type="Pfam" id="PF00583">
    <property type="entry name" value="Acetyltransf_1"/>
    <property type="match status" value="1"/>
</dbReference>
<organism evidence="6 7">
    <name type="scientific">Rhipicephalus sanguineus</name>
    <name type="common">Brown dog tick</name>
    <name type="synonym">Ixodes sanguineus</name>
    <dbReference type="NCBI Taxonomy" id="34632"/>
    <lineage>
        <taxon>Eukaryota</taxon>
        <taxon>Metazoa</taxon>
        <taxon>Ecdysozoa</taxon>
        <taxon>Arthropoda</taxon>
        <taxon>Chelicerata</taxon>
        <taxon>Arachnida</taxon>
        <taxon>Acari</taxon>
        <taxon>Parasitiformes</taxon>
        <taxon>Ixodida</taxon>
        <taxon>Ixodoidea</taxon>
        <taxon>Ixodidae</taxon>
        <taxon>Rhipicephalinae</taxon>
        <taxon>Rhipicephalus</taxon>
        <taxon>Rhipicephalus</taxon>
    </lineage>
</organism>
<keyword evidence="4" id="KW-0012">Acyltransferase</keyword>
<feature type="domain" description="N-acetyltransferase" evidence="5">
    <location>
        <begin position="88"/>
        <end position="149"/>
    </location>
</feature>
<proteinExistence type="inferred from homology"/>
<dbReference type="Gene3D" id="3.40.630.30">
    <property type="match status" value="1"/>
</dbReference>
<name>A0A9D4QAH9_RHISA</name>
<protein>
    <recommendedName>
        <fullName evidence="4">Glucosamine 6-phosphate N-acetyltransferase</fullName>
        <ecNumber evidence="4">2.3.1.4</ecNumber>
    </recommendedName>
</protein>
<comment type="pathway">
    <text evidence="1 4">Nucleotide-sugar biosynthesis; UDP-N-acetyl-alpha-D-glucosamine biosynthesis; N-acetyl-alpha-D-glucosamine 1-phosphate from alpha-D-glucosamine 6-phosphate (route I): step 1/2.</text>
</comment>
<dbReference type="SUPFAM" id="SSF56219">
    <property type="entry name" value="DNase I-like"/>
    <property type="match status" value="1"/>
</dbReference>
<dbReference type="InterPro" id="IPR039143">
    <property type="entry name" value="GNPNAT1-like"/>
</dbReference>
<accession>A0A9D4QAH9</accession>
<keyword evidence="4" id="KW-0808">Transferase</keyword>
<dbReference type="EMBL" id="JABSTV010001247">
    <property type="protein sequence ID" value="KAH7972446.1"/>
    <property type="molecule type" value="Genomic_DNA"/>
</dbReference>
<dbReference type="InterPro" id="IPR016181">
    <property type="entry name" value="Acyl_CoA_acyltransferase"/>
</dbReference>
<evidence type="ECO:0000313" key="6">
    <source>
        <dbReference type="EMBL" id="KAH7972446.1"/>
    </source>
</evidence>
<evidence type="ECO:0000256" key="2">
    <source>
        <dbReference type="ARBA" id="ARBA00006048"/>
    </source>
</evidence>
<comment type="similarity">
    <text evidence="2 4">Belongs to the acetyltransferase family. GNA1 subfamily.</text>
</comment>
<dbReference type="AlphaFoldDB" id="A0A9D4QAH9"/>
<dbReference type="Proteomes" id="UP000821837">
    <property type="component" value="Chromosome 11"/>
</dbReference>
<reference evidence="6" key="1">
    <citation type="journal article" date="2020" name="Cell">
        <title>Large-Scale Comparative Analyses of Tick Genomes Elucidate Their Genetic Diversity and Vector Capacities.</title>
        <authorList>
            <consortium name="Tick Genome and Microbiome Consortium (TIGMIC)"/>
            <person name="Jia N."/>
            <person name="Wang J."/>
            <person name="Shi W."/>
            <person name="Du L."/>
            <person name="Sun Y."/>
            <person name="Zhan W."/>
            <person name="Jiang J.F."/>
            <person name="Wang Q."/>
            <person name="Zhang B."/>
            <person name="Ji P."/>
            <person name="Bell-Sakyi L."/>
            <person name="Cui X.M."/>
            <person name="Yuan T.T."/>
            <person name="Jiang B.G."/>
            <person name="Yang W.F."/>
            <person name="Lam T.T."/>
            <person name="Chang Q.C."/>
            <person name="Ding S.J."/>
            <person name="Wang X.J."/>
            <person name="Zhu J.G."/>
            <person name="Ruan X.D."/>
            <person name="Zhao L."/>
            <person name="Wei J.T."/>
            <person name="Ye R.Z."/>
            <person name="Que T.C."/>
            <person name="Du C.H."/>
            <person name="Zhou Y.H."/>
            <person name="Cheng J.X."/>
            <person name="Dai P.F."/>
            <person name="Guo W.B."/>
            <person name="Han X.H."/>
            <person name="Huang E.J."/>
            <person name="Li L.F."/>
            <person name="Wei W."/>
            <person name="Gao Y.C."/>
            <person name="Liu J.Z."/>
            <person name="Shao H.Z."/>
            <person name="Wang X."/>
            <person name="Wang C.C."/>
            <person name="Yang T.C."/>
            <person name="Huo Q.B."/>
            <person name="Li W."/>
            <person name="Chen H.Y."/>
            <person name="Chen S.E."/>
            <person name="Zhou L.G."/>
            <person name="Ni X.B."/>
            <person name="Tian J.H."/>
            <person name="Sheng Y."/>
            <person name="Liu T."/>
            <person name="Pan Y.S."/>
            <person name="Xia L.Y."/>
            <person name="Li J."/>
            <person name="Zhao F."/>
            <person name="Cao W.C."/>
        </authorList>
    </citation>
    <scope>NUCLEOTIDE SEQUENCE</scope>
    <source>
        <strain evidence="6">Rsan-2018</strain>
    </source>
</reference>
<evidence type="ECO:0000256" key="1">
    <source>
        <dbReference type="ARBA" id="ARBA00004832"/>
    </source>
</evidence>
<dbReference type="VEuPathDB" id="VectorBase:RSAN_056702"/>
<gene>
    <name evidence="6" type="ORF">HPB52_012134</name>
</gene>
<evidence type="ECO:0000259" key="5">
    <source>
        <dbReference type="Pfam" id="PF00583"/>
    </source>
</evidence>
<evidence type="ECO:0000313" key="7">
    <source>
        <dbReference type="Proteomes" id="UP000821837"/>
    </source>
</evidence>
<comment type="caution">
    <text evidence="6">The sequence shown here is derived from an EMBL/GenBank/DDBJ whole genome shotgun (WGS) entry which is preliminary data.</text>
</comment>
<sequence length="150" mass="16545">MRIYAVLQAYSPGDLHALITSHSHNGQHAAVKLSSGLVVMAMYLAPNLSKGDVAKYIEKAMHRYSTEFKHGPFVLVGDLNVDIMQYRFRAMKAAPGTYYVTVIEDADRGAVVASATLFTELKFIRGLATRGHIEDVVVSSEYRGRNLGKL</sequence>
<dbReference type="PANTHER" id="PTHR13355">
    <property type="entry name" value="GLUCOSAMINE 6-PHOSPHATE N-ACETYLTRANSFERASE"/>
    <property type="match status" value="1"/>
</dbReference>
<evidence type="ECO:0000256" key="3">
    <source>
        <dbReference type="ARBA" id="ARBA00048964"/>
    </source>
</evidence>